<dbReference type="HAMAP" id="MF_01693">
    <property type="entry name" value="BioF_aminotrans_2"/>
    <property type="match status" value="1"/>
</dbReference>
<protein>
    <recommendedName>
        <fullName evidence="9">8-amino-7-oxononanoate synthase</fullName>
        <shortName evidence="9">AONS</shortName>
        <ecNumber evidence="9">2.3.1.47</ecNumber>
    </recommendedName>
    <alternativeName>
        <fullName evidence="9">7-keto-8-amino-pelargonic acid synthase</fullName>
        <shortName evidence="9">7-KAP synthase</shortName>
        <shortName evidence="9">KAPA synthase</shortName>
    </alternativeName>
    <alternativeName>
        <fullName evidence="9">8-amino-7-ketopelargonate synthase</fullName>
    </alternativeName>
</protein>
<evidence type="ECO:0000256" key="2">
    <source>
        <dbReference type="ARBA" id="ARBA00004746"/>
    </source>
</evidence>
<dbReference type="InterPro" id="IPR004723">
    <property type="entry name" value="AONS_Archaea/Proteobacteria"/>
</dbReference>
<dbReference type="UniPathway" id="UPA00078"/>
<evidence type="ECO:0000256" key="8">
    <source>
        <dbReference type="ARBA" id="ARBA00047715"/>
    </source>
</evidence>
<comment type="similarity">
    <text evidence="3 9">Belongs to the class-II pyridoxal-phosphate-dependent aminotransferase family. BioF subfamily.</text>
</comment>
<dbReference type="SUPFAM" id="SSF53383">
    <property type="entry name" value="PLP-dependent transferases"/>
    <property type="match status" value="1"/>
</dbReference>
<comment type="function">
    <text evidence="9">Catalyzes the decarboxylative condensation of pimeloyl-[acyl-carrier protein] and L-alanine to produce 8-amino-7-oxononanoate (AON), [acyl-carrier protein], and carbon dioxide.</text>
</comment>
<dbReference type="InterPro" id="IPR001917">
    <property type="entry name" value="Aminotrans_II_pyridoxalP_BS"/>
</dbReference>
<feature type="binding site" evidence="9">
    <location>
        <position position="177"/>
    </location>
    <ligand>
        <name>pyridoxal 5'-phosphate</name>
        <dbReference type="ChEBI" id="CHEBI:597326"/>
    </ligand>
</feature>
<dbReference type="PANTHER" id="PTHR13693:SF100">
    <property type="entry name" value="8-AMINO-7-OXONONANOATE SYNTHASE"/>
    <property type="match status" value="1"/>
</dbReference>
<dbReference type="GO" id="GO:0030170">
    <property type="term" value="F:pyridoxal phosphate binding"/>
    <property type="evidence" value="ECO:0007669"/>
    <property type="project" value="UniProtKB-UniRule"/>
</dbReference>
<proteinExistence type="inferred from homology"/>
<evidence type="ECO:0000256" key="9">
    <source>
        <dbReference type="HAMAP-Rule" id="MF_01693"/>
    </source>
</evidence>
<dbReference type="InterPro" id="IPR004839">
    <property type="entry name" value="Aminotransferase_I/II_large"/>
</dbReference>
<evidence type="ECO:0000256" key="4">
    <source>
        <dbReference type="ARBA" id="ARBA00011738"/>
    </source>
</evidence>
<comment type="cofactor">
    <cofactor evidence="1 9 10">
        <name>pyridoxal 5'-phosphate</name>
        <dbReference type="ChEBI" id="CHEBI:597326"/>
    </cofactor>
</comment>
<feature type="binding site" evidence="9">
    <location>
        <position position="351"/>
    </location>
    <ligand>
        <name>substrate</name>
    </ligand>
</feature>
<dbReference type="InterPro" id="IPR015421">
    <property type="entry name" value="PyrdxlP-dep_Trfase_major"/>
</dbReference>
<feature type="modified residue" description="N6-(pyridoxal phosphate)lysine" evidence="9 10">
    <location>
        <position position="237"/>
    </location>
</feature>
<feature type="binding site" evidence="9">
    <location>
        <position position="132"/>
    </location>
    <ligand>
        <name>substrate</name>
    </ligand>
</feature>
<keyword evidence="7 9" id="KW-0663">Pyridoxal phosphate</keyword>
<dbReference type="Gene3D" id="3.90.1150.10">
    <property type="entry name" value="Aspartate Aminotransferase, domain 1"/>
    <property type="match status" value="1"/>
</dbReference>
<reference evidence="12 13" key="1">
    <citation type="submission" date="2016-11" db="EMBL/GenBank/DDBJ databases">
        <authorList>
            <person name="Jaros S."/>
            <person name="Januszkiewicz K."/>
            <person name="Wedrychowicz H."/>
        </authorList>
    </citation>
    <scope>NUCLEOTIDE SEQUENCE [LARGE SCALE GENOMIC DNA]</scope>
    <source>
        <strain evidence="12 13">DSM 17737</strain>
    </source>
</reference>
<dbReference type="AlphaFoldDB" id="A0A1N6H717"/>
<gene>
    <name evidence="9" type="primary">bioF</name>
    <name evidence="12" type="ORF">SAMN05443662_1586</name>
</gene>
<dbReference type="Proteomes" id="UP000198461">
    <property type="component" value="Unassembled WGS sequence"/>
</dbReference>
<dbReference type="CDD" id="cd06454">
    <property type="entry name" value="KBL_like"/>
    <property type="match status" value="1"/>
</dbReference>
<dbReference type="Gene3D" id="3.40.640.10">
    <property type="entry name" value="Type I PLP-dependent aspartate aminotransferase-like (Major domain)"/>
    <property type="match status" value="1"/>
</dbReference>
<dbReference type="EC" id="2.3.1.47" evidence="9"/>
<dbReference type="PROSITE" id="PS00599">
    <property type="entry name" value="AA_TRANSFER_CLASS_2"/>
    <property type="match status" value="1"/>
</dbReference>
<dbReference type="InterPro" id="IPR022834">
    <property type="entry name" value="AONS_Proteobacteria"/>
</dbReference>
<evidence type="ECO:0000256" key="6">
    <source>
        <dbReference type="ARBA" id="ARBA00022756"/>
    </source>
</evidence>
<comment type="catalytic activity">
    <reaction evidence="8 9">
        <text>6-carboxyhexanoyl-[ACP] + L-alanine + H(+) = (8S)-8-amino-7-oxononanoate + holo-[ACP] + CO2</text>
        <dbReference type="Rhea" id="RHEA:42288"/>
        <dbReference type="Rhea" id="RHEA-COMP:9685"/>
        <dbReference type="Rhea" id="RHEA-COMP:9955"/>
        <dbReference type="ChEBI" id="CHEBI:15378"/>
        <dbReference type="ChEBI" id="CHEBI:16526"/>
        <dbReference type="ChEBI" id="CHEBI:57972"/>
        <dbReference type="ChEBI" id="CHEBI:64479"/>
        <dbReference type="ChEBI" id="CHEBI:78846"/>
        <dbReference type="ChEBI" id="CHEBI:149468"/>
        <dbReference type="EC" id="2.3.1.47"/>
    </reaction>
</comment>
<evidence type="ECO:0000313" key="13">
    <source>
        <dbReference type="Proteomes" id="UP000198461"/>
    </source>
</evidence>
<dbReference type="NCBIfam" id="TIGR00858">
    <property type="entry name" value="bioF"/>
    <property type="match status" value="1"/>
</dbReference>
<dbReference type="InterPro" id="IPR015424">
    <property type="entry name" value="PyrdxlP-dep_Trfase"/>
</dbReference>
<dbReference type="InterPro" id="IPR050087">
    <property type="entry name" value="AON_synthase_class-II"/>
</dbReference>
<comment type="subunit">
    <text evidence="4 9">Homodimer.</text>
</comment>
<dbReference type="Pfam" id="PF00155">
    <property type="entry name" value="Aminotran_1_2"/>
    <property type="match status" value="1"/>
</dbReference>
<keyword evidence="13" id="KW-1185">Reference proteome</keyword>
<evidence type="ECO:0000259" key="11">
    <source>
        <dbReference type="Pfam" id="PF00155"/>
    </source>
</evidence>
<feature type="binding site" evidence="9">
    <location>
        <position position="21"/>
    </location>
    <ligand>
        <name>substrate</name>
    </ligand>
</feature>
<keyword evidence="6 9" id="KW-0093">Biotin biosynthesis</keyword>
<dbReference type="RefSeq" id="WP_074201864.1">
    <property type="nucleotide sequence ID" value="NZ_FSRE01000004.1"/>
</dbReference>
<evidence type="ECO:0000256" key="3">
    <source>
        <dbReference type="ARBA" id="ARBA00010008"/>
    </source>
</evidence>
<dbReference type="OrthoDB" id="9807157at2"/>
<name>A0A1N6H717_9GAMM</name>
<dbReference type="GO" id="GO:0009102">
    <property type="term" value="P:biotin biosynthetic process"/>
    <property type="evidence" value="ECO:0007669"/>
    <property type="project" value="UniProtKB-UniRule"/>
</dbReference>
<accession>A0A1N6H717</accession>
<dbReference type="PANTHER" id="PTHR13693">
    <property type="entry name" value="CLASS II AMINOTRANSFERASE/8-AMINO-7-OXONONANOATE SYNTHASE"/>
    <property type="match status" value="1"/>
</dbReference>
<dbReference type="EMBL" id="FSRE01000004">
    <property type="protein sequence ID" value="SIO15574.1"/>
    <property type="molecule type" value="Genomic_DNA"/>
</dbReference>
<evidence type="ECO:0000256" key="10">
    <source>
        <dbReference type="PIRSR" id="PIRSR604723-51"/>
    </source>
</evidence>
<feature type="binding site" evidence="9">
    <location>
        <position position="205"/>
    </location>
    <ligand>
        <name>pyridoxal 5'-phosphate</name>
        <dbReference type="ChEBI" id="CHEBI:597326"/>
    </ligand>
</feature>
<dbReference type="InterPro" id="IPR015422">
    <property type="entry name" value="PyrdxlP-dep_Trfase_small"/>
</dbReference>
<sequence length="387" mass="42565">MRLRDRFEPLLQQRKQAELFRRVPLVTSPIGTRIQLNGKTLVNFAANDYLGLSEDPDIRRQVCAADDATFGSGAAHLISGHHLHHHLLEDELSDWLGVERVLLFSTGYMANMAVQQALMQRGDTLIHDKLNHASLLDGARLSEAELKRYPHRNMAMLEKRLRAAEGQAMIVTDGVFSMDGDMAPLPDILELKEKHDAWLLVDEAHAFGVLGEHGRGSFEHFGLQADDDTLRVGTLGKAFGVFGAFVAGSQIAIDALINLARPWIYTTALPPANALAARIALKKVQQADAARAHLRALIQHFRAEAESLGLTLWESETPIQPLILGDAATAVAWSRALFEQGFHVPAIRPPTVPKGSARLRITFSACHTLEDVARLLEALAALYPCKS</sequence>
<evidence type="ECO:0000256" key="7">
    <source>
        <dbReference type="ARBA" id="ARBA00022898"/>
    </source>
</evidence>
<organism evidence="12 13">
    <name type="scientific">Sulfurivirga caldicuralii</name>
    <dbReference type="NCBI Taxonomy" id="364032"/>
    <lineage>
        <taxon>Bacteria</taxon>
        <taxon>Pseudomonadati</taxon>
        <taxon>Pseudomonadota</taxon>
        <taxon>Gammaproteobacteria</taxon>
        <taxon>Thiotrichales</taxon>
        <taxon>Piscirickettsiaceae</taxon>
        <taxon>Sulfurivirga</taxon>
    </lineage>
</organism>
<feature type="binding site" evidence="9">
    <location>
        <begin position="107"/>
        <end position="108"/>
    </location>
    <ligand>
        <name>pyridoxal 5'-phosphate</name>
        <dbReference type="ChEBI" id="CHEBI:597326"/>
    </ligand>
</feature>
<feature type="domain" description="Aminotransferase class I/classII large" evidence="11">
    <location>
        <begin position="40"/>
        <end position="379"/>
    </location>
</feature>
<comment type="pathway">
    <text evidence="2 9">Cofactor biosynthesis; biotin biosynthesis.</text>
</comment>
<dbReference type="STRING" id="364032.SAMN05443662_1586"/>
<evidence type="ECO:0000313" key="12">
    <source>
        <dbReference type="EMBL" id="SIO15574.1"/>
    </source>
</evidence>
<evidence type="ECO:0000256" key="1">
    <source>
        <dbReference type="ARBA" id="ARBA00001933"/>
    </source>
</evidence>
<dbReference type="GO" id="GO:0008710">
    <property type="term" value="F:8-amino-7-oxononanoate synthase activity"/>
    <property type="evidence" value="ECO:0007669"/>
    <property type="project" value="UniProtKB-UniRule"/>
</dbReference>
<evidence type="ECO:0000256" key="5">
    <source>
        <dbReference type="ARBA" id="ARBA00022679"/>
    </source>
</evidence>
<feature type="binding site" evidence="9">
    <location>
        <position position="234"/>
    </location>
    <ligand>
        <name>pyridoxal 5'-phosphate</name>
        <dbReference type="ChEBI" id="CHEBI:597326"/>
    </ligand>
</feature>
<keyword evidence="5 9" id="KW-0808">Transferase</keyword>